<dbReference type="AlphaFoldDB" id="A0A926S815"/>
<protein>
    <submittedName>
        <fullName evidence="1">Uncharacterized protein</fullName>
    </submittedName>
</protein>
<name>A0A926S815_9HYPH</name>
<gene>
    <name evidence="1" type="ORF">HK439_23930</name>
</gene>
<evidence type="ECO:0000313" key="1">
    <source>
        <dbReference type="EMBL" id="MBD1549321.1"/>
    </source>
</evidence>
<dbReference type="Proteomes" id="UP000598467">
    <property type="component" value="Unassembled WGS sequence"/>
</dbReference>
<sequence length="189" mass="20844">MLYKAAMSIKRNKTYYERRLEAEHPALARDVAAGKLTLWEAAHQTGLKPRPKAINGLKQHWKKATAAERDEFLKWLASEYSVTCVASTTAPGSSPALVPARPSTVTTASKGATGSIVHPDGRLLADVKTAIETVLASRKIKAGVMMKEMGFSPYDQSIAYAIYRDTAIRNDDLIRELEEWLKAQGHVFS</sequence>
<dbReference type="RefSeq" id="WP_190294012.1">
    <property type="nucleotide sequence ID" value="NZ_JABFCZ010000035.1"/>
</dbReference>
<dbReference type="EMBL" id="JABFCZ010000035">
    <property type="protein sequence ID" value="MBD1549321.1"/>
    <property type="molecule type" value="Genomic_DNA"/>
</dbReference>
<evidence type="ECO:0000313" key="2">
    <source>
        <dbReference type="Proteomes" id="UP000598467"/>
    </source>
</evidence>
<comment type="caution">
    <text evidence="1">The sequence shown here is derived from an EMBL/GenBank/DDBJ whole genome shotgun (WGS) entry which is preliminary data.</text>
</comment>
<proteinExistence type="predicted"/>
<organism evidence="1 2">
    <name type="scientific">Roseibium aggregatum</name>
    <dbReference type="NCBI Taxonomy" id="187304"/>
    <lineage>
        <taxon>Bacteria</taxon>
        <taxon>Pseudomonadati</taxon>
        <taxon>Pseudomonadota</taxon>
        <taxon>Alphaproteobacteria</taxon>
        <taxon>Hyphomicrobiales</taxon>
        <taxon>Stappiaceae</taxon>
        <taxon>Roseibium</taxon>
    </lineage>
</organism>
<reference evidence="1" key="1">
    <citation type="submission" date="2020-05" db="EMBL/GenBank/DDBJ databases">
        <title>Identification of trans-AT polyketide cluster in two marine bacteria, producers of a novel glutaramide-containing polyketide sesbanimide D and analogs.</title>
        <authorList>
            <person name="Kacar D."/>
            <person name="Rodriguez P."/>
            <person name="Canedo L."/>
            <person name="Gonzalez E."/>
            <person name="Galan B."/>
            <person name="De La Calle F."/>
            <person name="Garcia J.L."/>
        </authorList>
    </citation>
    <scope>NUCLEOTIDE SEQUENCE</scope>
    <source>
        <strain evidence="1">PHM038</strain>
    </source>
</reference>
<accession>A0A926S815</accession>